<gene>
    <name evidence="1" type="ORF">RZN69_17460</name>
    <name evidence="2" type="ORF">RZN69_17705</name>
    <name evidence="3" type="ORF">RZN69_17950</name>
    <name evidence="4" type="ORF">RZN69_18200</name>
</gene>
<evidence type="ECO:0000313" key="2">
    <source>
        <dbReference type="EMBL" id="WOO40459.1"/>
    </source>
</evidence>
<dbReference type="SUPFAM" id="SSF47598">
    <property type="entry name" value="Ribbon-helix-helix"/>
    <property type="match status" value="1"/>
</dbReference>
<dbReference type="KEGG" id="puo:RZN69_18200"/>
<evidence type="ECO:0000313" key="4">
    <source>
        <dbReference type="EMBL" id="WOO40558.1"/>
    </source>
</evidence>
<evidence type="ECO:0000313" key="5">
    <source>
        <dbReference type="Proteomes" id="UP001304300"/>
    </source>
</evidence>
<dbReference type="AlphaFoldDB" id="A0AAQ3LEF6"/>
<evidence type="ECO:0000313" key="3">
    <source>
        <dbReference type="EMBL" id="WOO40508.1"/>
    </source>
</evidence>
<reference evidence="2 5" key="1">
    <citation type="submission" date="2023-10" db="EMBL/GenBank/DDBJ databases">
        <title>Rubellicoccus peritrichatus gen. nov., sp. nov., isolated from an algae of coral reef tank.</title>
        <authorList>
            <person name="Luo J."/>
        </authorList>
    </citation>
    <scope>NUCLEOTIDE SEQUENCE [LARGE SCALE GENOMIC DNA]</scope>
    <source>
        <strain evidence="2 5">CR14</strain>
    </source>
</reference>
<sequence length="56" mass="6498">MGDERQRTCIVLPENLIKRIDKFVAQKNLSNRSEALEKALEEILPEEDETKLNEAE</sequence>
<dbReference type="EMBL" id="CP136920">
    <property type="protein sequence ID" value="WOO40558.1"/>
    <property type="molecule type" value="Genomic_DNA"/>
</dbReference>
<dbReference type="KEGG" id="puo:RZN69_17950"/>
<dbReference type="EMBL" id="CP136920">
    <property type="protein sequence ID" value="WOO40508.1"/>
    <property type="molecule type" value="Genomic_DNA"/>
</dbReference>
<dbReference type="KEGG" id="puo:RZN69_17705"/>
<evidence type="ECO:0000313" key="1">
    <source>
        <dbReference type="EMBL" id="WOO40410.1"/>
    </source>
</evidence>
<dbReference type="Proteomes" id="UP001304300">
    <property type="component" value="Chromosome"/>
</dbReference>
<dbReference type="Gene3D" id="1.10.1220.10">
    <property type="entry name" value="Met repressor-like"/>
    <property type="match status" value="1"/>
</dbReference>
<dbReference type="RefSeq" id="WP_317832643.1">
    <property type="nucleotide sequence ID" value="NZ_CP136920.1"/>
</dbReference>
<dbReference type="KEGG" id="puo:RZN69_17460"/>
<keyword evidence="5" id="KW-1185">Reference proteome</keyword>
<protein>
    <submittedName>
        <fullName evidence="2">Ribbon-helix-helix domain-containing protein</fullName>
    </submittedName>
</protein>
<dbReference type="CDD" id="cd22231">
    <property type="entry name" value="RHH_NikR_HicB-like"/>
    <property type="match status" value="1"/>
</dbReference>
<name>A0AAQ3LEF6_9BACT</name>
<dbReference type="InterPro" id="IPR013321">
    <property type="entry name" value="Arc_rbn_hlx_hlx"/>
</dbReference>
<dbReference type="EMBL" id="CP136920">
    <property type="protein sequence ID" value="WOO40410.1"/>
    <property type="molecule type" value="Genomic_DNA"/>
</dbReference>
<proteinExistence type="predicted"/>
<organism evidence="2 5">
    <name type="scientific">Rubellicoccus peritrichatus</name>
    <dbReference type="NCBI Taxonomy" id="3080537"/>
    <lineage>
        <taxon>Bacteria</taxon>
        <taxon>Pseudomonadati</taxon>
        <taxon>Verrucomicrobiota</taxon>
        <taxon>Opitutia</taxon>
        <taxon>Puniceicoccales</taxon>
        <taxon>Cerasicoccaceae</taxon>
        <taxon>Rubellicoccus</taxon>
    </lineage>
</organism>
<dbReference type="GO" id="GO:0006355">
    <property type="term" value="P:regulation of DNA-templated transcription"/>
    <property type="evidence" value="ECO:0007669"/>
    <property type="project" value="InterPro"/>
</dbReference>
<dbReference type="EMBL" id="CP136920">
    <property type="protein sequence ID" value="WOO40459.1"/>
    <property type="molecule type" value="Genomic_DNA"/>
</dbReference>
<accession>A0AAQ3LEF6</accession>
<dbReference type="InterPro" id="IPR010985">
    <property type="entry name" value="Ribbon_hlx_hlx"/>
</dbReference>